<dbReference type="Proteomes" id="UP000595841">
    <property type="component" value="Chromosome"/>
</dbReference>
<evidence type="ECO:0000313" key="1">
    <source>
        <dbReference type="EMBL" id="QQZ62147.1"/>
    </source>
</evidence>
<organism evidence="1 2">
    <name type="scientific">Paenibacillus sonchi</name>
    <dbReference type="NCBI Taxonomy" id="373687"/>
    <lineage>
        <taxon>Bacteria</taxon>
        <taxon>Bacillati</taxon>
        <taxon>Bacillota</taxon>
        <taxon>Bacilli</taxon>
        <taxon>Bacillales</taxon>
        <taxon>Paenibacillaceae</taxon>
        <taxon>Paenibacillus</taxon>
        <taxon>Paenibacillus sonchi group</taxon>
    </lineage>
</organism>
<dbReference type="AlphaFoldDB" id="A0A974PDV8"/>
<protein>
    <submittedName>
        <fullName evidence="1">Uncharacterized protein</fullName>
    </submittedName>
</protein>
<keyword evidence="2" id="KW-1185">Reference proteome</keyword>
<accession>A0A974PDV8</accession>
<sequence length="79" mass="9408">MEFIILHQTISDGDAIGHDIQEMYKIIKSKGINVWVFCENFLSTEDIFNLDYEILKKKIKEKSTVLIYHHSIYWKMGKK</sequence>
<dbReference type="EMBL" id="CP068595">
    <property type="protein sequence ID" value="QQZ62147.1"/>
    <property type="molecule type" value="Genomic_DNA"/>
</dbReference>
<reference evidence="1 2" key="1">
    <citation type="submission" date="2021-01" db="EMBL/GenBank/DDBJ databases">
        <title>Whole genome sequence of Paenibacillus sonchi LMG 24727 for comparative genomics.</title>
        <authorList>
            <person name="Lee G."/>
            <person name="Kim M.-J."/>
            <person name="Lim K."/>
            <person name="Shin J.-H."/>
        </authorList>
    </citation>
    <scope>NUCLEOTIDE SEQUENCE [LARGE SCALE GENOMIC DNA]</scope>
    <source>
        <strain evidence="1 2">LMG 24727</strain>
    </source>
</reference>
<evidence type="ECO:0000313" key="2">
    <source>
        <dbReference type="Proteomes" id="UP000595841"/>
    </source>
</evidence>
<dbReference type="KEGG" id="pson:JI735_05755"/>
<name>A0A974PDV8_9BACL</name>
<gene>
    <name evidence="1" type="ORF">JI735_05755</name>
</gene>
<proteinExistence type="predicted"/>